<dbReference type="Pfam" id="PF02873">
    <property type="entry name" value="MurB_C"/>
    <property type="match status" value="1"/>
</dbReference>
<evidence type="ECO:0000259" key="20">
    <source>
        <dbReference type="PROSITE" id="PS51387"/>
    </source>
</evidence>
<dbReference type="SUPFAM" id="SSF56194">
    <property type="entry name" value="Uridine diphospho-N-Acetylenolpyruvylglucosamine reductase, MurB, C-terminal domain"/>
    <property type="match status" value="1"/>
</dbReference>
<keyword evidence="8 19" id="KW-0132">Cell division</keyword>
<keyword evidence="22" id="KW-1185">Reference proteome</keyword>
<keyword evidence="14 19" id="KW-0560">Oxidoreductase</keyword>
<dbReference type="GO" id="GO:0005829">
    <property type="term" value="C:cytosol"/>
    <property type="evidence" value="ECO:0007669"/>
    <property type="project" value="TreeGrafter"/>
</dbReference>
<dbReference type="SUPFAM" id="SSF56176">
    <property type="entry name" value="FAD-binding/transporter-associated domain-like"/>
    <property type="match status" value="1"/>
</dbReference>
<dbReference type="GO" id="GO:0071949">
    <property type="term" value="F:FAD binding"/>
    <property type="evidence" value="ECO:0007669"/>
    <property type="project" value="InterPro"/>
</dbReference>
<dbReference type="InterPro" id="IPR016167">
    <property type="entry name" value="FAD-bd_PCMH_sub1"/>
</dbReference>
<evidence type="ECO:0000256" key="7">
    <source>
        <dbReference type="ARBA" id="ARBA00022490"/>
    </source>
</evidence>
<accession>A0A1X7CQA6</accession>
<dbReference type="InterPro" id="IPR036635">
    <property type="entry name" value="MurB_C_sf"/>
</dbReference>
<reference evidence="22" key="1">
    <citation type="submission" date="2017-04" db="EMBL/GenBank/DDBJ databases">
        <authorList>
            <person name="Varghese N."/>
            <person name="Submissions S."/>
        </authorList>
    </citation>
    <scope>NUCLEOTIDE SEQUENCE [LARGE SCALE GENOMIC DNA]</scope>
    <source>
        <strain evidence="22">K3S</strain>
    </source>
</reference>
<evidence type="ECO:0000256" key="3">
    <source>
        <dbReference type="ARBA" id="ARBA00004496"/>
    </source>
</evidence>
<evidence type="ECO:0000256" key="17">
    <source>
        <dbReference type="ARBA" id="ARBA00031026"/>
    </source>
</evidence>
<dbReference type="InterPro" id="IPR016169">
    <property type="entry name" value="FAD-bd_PCMH_sub2"/>
</dbReference>
<feature type="active site" evidence="19">
    <location>
        <position position="285"/>
    </location>
</feature>
<dbReference type="GO" id="GO:0071555">
    <property type="term" value="P:cell wall organization"/>
    <property type="evidence" value="ECO:0007669"/>
    <property type="project" value="UniProtKB-KW"/>
</dbReference>
<dbReference type="EMBL" id="FWZU01000002">
    <property type="protein sequence ID" value="SMF00938.1"/>
    <property type="molecule type" value="Genomic_DNA"/>
</dbReference>
<comment type="similarity">
    <text evidence="19">Belongs to the MurB family.</text>
</comment>
<evidence type="ECO:0000256" key="12">
    <source>
        <dbReference type="ARBA" id="ARBA00022960"/>
    </source>
</evidence>
<keyword evidence="12 19" id="KW-0133">Cell shape</keyword>
<comment type="catalytic activity">
    <reaction evidence="18 19">
        <text>UDP-N-acetyl-alpha-D-muramate + NADP(+) = UDP-N-acetyl-3-O-(1-carboxyvinyl)-alpha-D-glucosamine + NADPH + H(+)</text>
        <dbReference type="Rhea" id="RHEA:12248"/>
        <dbReference type="ChEBI" id="CHEBI:15378"/>
        <dbReference type="ChEBI" id="CHEBI:57783"/>
        <dbReference type="ChEBI" id="CHEBI:58349"/>
        <dbReference type="ChEBI" id="CHEBI:68483"/>
        <dbReference type="ChEBI" id="CHEBI:70757"/>
        <dbReference type="EC" id="1.3.1.98"/>
    </reaction>
</comment>
<evidence type="ECO:0000256" key="10">
    <source>
        <dbReference type="ARBA" id="ARBA00022827"/>
    </source>
</evidence>
<feature type="active site" evidence="19">
    <location>
        <position position="164"/>
    </location>
</feature>
<dbReference type="Gene3D" id="3.90.78.10">
    <property type="entry name" value="UDP-N-acetylenolpyruvoylglucosamine reductase, C-terminal domain"/>
    <property type="match status" value="1"/>
</dbReference>
<dbReference type="Pfam" id="PF01565">
    <property type="entry name" value="FAD_binding_4"/>
    <property type="match status" value="1"/>
</dbReference>
<dbReference type="AlphaFoldDB" id="A0A1X7CQA6"/>
<evidence type="ECO:0000256" key="6">
    <source>
        <dbReference type="ARBA" id="ARBA00015188"/>
    </source>
</evidence>
<evidence type="ECO:0000313" key="22">
    <source>
        <dbReference type="Proteomes" id="UP000192906"/>
    </source>
</evidence>
<dbReference type="InterPro" id="IPR003170">
    <property type="entry name" value="MurB"/>
</dbReference>
<keyword evidence="15 19" id="KW-0131">Cell cycle</keyword>
<feature type="active site" description="Proton donor" evidence="19">
    <location>
        <position position="215"/>
    </location>
</feature>
<evidence type="ECO:0000256" key="19">
    <source>
        <dbReference type="HAMAP-Rule" id="MF_00037"/>
    </source>
</evidence>
<comment type="function">
    <text evidence="2 19">Cell wall formation.</text>
</comment>
<comment type="subcellular location">
    <subcellularLocation>
        <location evidence="3 19">Cytoplasm</location>
    </subcellularLocation>
</comment>
<keyword evidence="16 19" id="KW-0961">Cell wall biogenesis/degradation</keyword>
<comment type="cofactor">
    <cofactor evidence="1 19">
        <name>FAD</name>
        <dbReference type="ChEBI" id="CHEBI:57692"/>
    </cofactor>
</comment>
<evidence type="ECO:0000256" key="16">
    <source>
        <dbReference type="ARBA" id="ARBA00023316"/>
    </source>
</evidence>
<dbReference type="HAMAP" id="MF_00037">
    <property type="entry name" value="MurB"/>
    <property type="match status" value="1"/>
</dbReference>
<keyword evidence="11 19" id="KW-0521">NADP</keyword>
<evidence type="ECO:0000256" key="13">
    <source>
        <dbReference type="ARBA" id="ARBA00022984"/>
    </source>
</evidence>
<dbReference type="GO" id="GO:0008762">
    <property type="term" value="F:UDP-N-acetylmuramate dehydrogenase activity"/>
    <property type="evidence" value="ECO:0007669"/>
    <property type="project" value="UniProtKB-UniRule"/>
</dbReference>
<dbReference type="PROSITE" id="PS51387">
    <property type="entry name" value="FAD_PCMH"/>
    <property type="match status" value="1"/>
</dbReference>
<comment type="pathway">
    <text evidence="4 19">Cell wall biogenesis; peptidoglycan biosynthesis.</text>
</comment>
<evidence type="ECO:0000256" key="8">
    <source>
        <dbReference type="ARBA" id="ARBA00022618"/>
    </source>
</evidence>
<evidence type="ECO:0000256" key="15">
    <source>
        <dbReference type="ARBA" id="ARBA00023306"/>
    </source>
</evidence>
<evidence type="ECO:0000256" key="11">
    <source>
        <dbReference type="ARBA" id="ARBA00022857"/>
    </source>
</evidence>
<name>A0A1X7CQA6_9BACT</name>
<keyword evidence="13 19" id="KW-0573">Peptidoglycan synthesis</keyword>
<keyword evidence="7 19" id="KW-0963">Cytoplasm</keyword>
<gene>
    <name evidence="19" type="primary">murB</name>
    <name evidence="21" type="ORF">SAMN06295933_1089</name>
</gene>
<dbReference type="Gene3D" id="3.30.465.10">
    <property type="match status" value="1"/>
</dbReference>
<dbReference type="GO" id="GO:0009252">
    <property type="term" value="P:peptidoglycan biosynthetic process"/>
    <property type="evidence" value="ECO:0007669"/>
    <property type="project" value="UniProtKB-UniRule"/>
</dbReference>
<keyword evidence="10 19" id="KW-0274">FAD</keyword>
<dbReference type="EC" id="1.3.1.98" evidence="5 19"/>
<dbReference type="GO" id="GO:0051301">
    <property type="term" value="P:cell division"/>
    <property type="evidence" value="ECO:0007669"/>
    <property type="project" value="UniProtKB-KW"/>
</dbReference>
<evidence type="ECO:0000256" key="18">
    <source>
        <dbReference type="ARBA" id="ARBA00048914"/>
    </source>
</evidence>
<evidence type="ECO:0000313" key="21">
    <source>
        <dbReference type="EMBL" id="SMF00938.1"/>
    </source>
</evidence>
<feature type="domain" description="FAD-binding PCMH-type" evidence="20">
    <location>
        <begin position="19"/>
        <end position="186"/>
    </location>
</feature>
<dbReference type="Proteomes" id="UP000192906">
    <property type="component" value="Unassembled WGS sequence"/>
</dbReference>
<protein>
    <recommendedName>
        <fullName evidence="6 19">UDP-N-acetylenolpyruvoylglucosamine reductase</fullName>
        <ecNumber evidence="5 19">1.3.1.98</ecNumber>
    </recommendedName>
    <alternativeName>
        <fullName evidence="17 19">UDP-N-acetylmuramate dehydrogenase</fullName>
    </alternativeName>
</protein>
<dbReference type="STRING" id="1519643.SAMN06295933_1089"/>
<evidence type="ECO:0000256" key="9">
    <source>
        <dbReference type="ARBA" id="ARBA00022630"/>
    </source>
</evidence>
<dbReference type="InterPro" id="IPR011601">
    <property type="entry name" value="MurB_C"/>
</dbReference>
<evidence type="ECO:0000256" key="4">
    <source>
        <dbReference type="ARBA" id="ARBA00004752"/>
    </source>
</evidence>
<evidence type="ECO:0000256" key="14">
    <source>
        <dbReference type="ARBA" id="ARBA00023002"/>
    </source>
</evidence>
<dbReference type="PANTHER" id="PTHR21071:SF4">
    <property type="entry name" value="UDP-N-ACETYLENOLPYRUVOYLGLUCOSAMINE REDUCTASE"/>
    <property type="match status" value="1"/>
</dbReference>
<dbReference type="InterPro" id="IPR036318">
    <property type="entry name" value="FAD-bd_PCMH-like_sf"/>
</dbReference>
<dbReference type="UniPathway" id="UPA00219"/>
<organism evidence="21 22">
    <name type="scientific">Desulfovibrio gilichinskyi</name>
    <dbReference type="NCBI Taxonomy" id="1519643"/>
    <lineage>
        <taxon>Bacteria</taxon>
        <taxon>Pseudomonadati</taxon>
        <taxon>Thermodesulfobacteriota</taxon>
        <taxon>Desulfovibrionia</taxon>
        <taxon>Desulfovibrionales</taxon>
        <taxon>Desulfovibrionaceae</taxon>
        <taxon>Desulfovibrio</taxon>
    </lineage>
</organism>
<dbReference type="PANTHER" id="PTHR21071">
    <property type="entry name" value="UDP-N-ACETYLENOLPYRUVOYLGLUCOSAMINE REDUCTASE"/>
    <property type="match status" value="1"/>
</dbReference>
<dbReference type="NCBIfam" id="TIGR00179">
    <property type="entry name" value="murB"/>
    <property type="match status" value="1"/>
</dbReference>
<dbReference type="RefSeq" id="WP_085099512.1">
    <property type="nucleotide sequence ID" value="NZ_FWZU01000002.1"/>
</dbReference>
<dbReference type="InterPro" id="IPR016166">
    <property type="entry name" value="FAD-bd_PCMH"/>
</dbReference>
<dbReference type="OrthoDB" id="9804753at2"/>
<dbReference type="Gene3D" id="3.30.43.10">
    <property type="entry name" value="Uridine Diphospho-n-acetylenolpyruvylglucosamine Reductase, domain 2"/>
    <property type="match status" value="1"/>
</dbReference>
<evidence type="ECO:0000256" key="5">
    <source>
        <dbReference type="ARBA" id="ARBA00012518"/>
    </source>
</evidence>
<dbReference type="GO" id="GO:0008360">
    <property type="term" value="P:regulation of cell shape"/>
    <property type="evidence" value="ECO:0007669"/>
    <property type="project" value="UniProtKB-KW"/>
</dbReference>
<keyword evidence="9 19" id="KW-0285">Flavoprotein</keyword>
<evidence type="ECO:0000256" key="2">
    <source>
        <dbReference type="ARBA" id="ARBA00003921"/>
    </source>
</evidence>
<proteinExistence type="inferred from homology"/>
<evidence type="ECO:0000256" key="1">
    <source>
        <dbReference type="ARBA" id="ARBA00001974"/>
    </source>
</evidence>
<dbReference type="InterPro" id="IPR006094">
    <property type="entry name" value="Oxid_FAD_bind_N"/>
</dbReference>
<sequence>MTLELLHEPKMADLTSLGIGGTARALAKVRDEAALDQLSLFFERESAGLIAIGEGSNMLAADGKLNLAFVHVDLAEKIKPEISGLTVKVSADTRLPGLLAFLIRNGLSGMEGLAGIPGSVGGSIAMNAGSYGTDMAASLKRVRLWTPSKGLFWKNADEMSFGYRHFSSETGEFTLVWEAEFSLSKSTESEVKNKVQEVFNKKKSTQPVLEKTAGCVFKNPEGFSAGKLLDEAGFKGKTLGGMAFSEVHANFLVNKGQGTGTAALELLNMATQAVLNKSGVTLETEVIILQ</sequence>